<dbReference type="InterPro" id="IPR050953">
    <property type="entry name" value="N4_N6_ade-DNA_methylase"/>
</dbReference>
<dbReference type="PANTHER" id="PTHR33841:SF5">
    <property type="entry name" value="DNA METHYLASE (MODIFICATION METHYLASE) (METHYLTRANSFERASE)-RELATED"/>
    <property type="match status" value="1"/>
</dbReference>
<dbReference type="Proteomes" id="UP000284716">
    <property type="component" value="Unassembled WGS sequence"/>
</dbReference>
<accession>A0A422M030</accession>
<proteinExistence type="predicted"/>
<evidence type="ECO:0000313" key="5">
    <source>
        <dbReference type="Proteomes" id="UP000284716"/>
    </source>
</evidence>
<dbReference type="InterPro" id="IPR029063">
    <property type="entry name" value="SAM-dependent_MTases_sf"/>
</dbReference>
<dbReference type="PANTHER" id="PTHR33841">
    <property type="entry name" value="DNA METHYLTRANSFERASE YEEA-RELATED"/>
    <property type="match status" value="1"/>
</dbReference>
<evidence type="ECO:0000256" key="3">
    <source>
        <dbReference type="ARBA" id="ARBA00022691"/>
    </source>
</evidence>
<dbReference type="AlphaFoldDB" id="A0A422M030"/>
<dbReference type="GO" id="GO:0009036">
    <property type="term" value="F:type II site-specific deoxyribonuclease activity"/>
    <property type="evidence" value="ECO:0007669"/>
    <property type="project" value="UniProtKB-EC"/>
</dbReference>
<organism evidence="4 5">
    <name type="scientific">Lacticaseibacillus paracasei</name>
    <name type="common">Lactobacillus paracasei</name>
    <dbReference type="NCBI Taxonomy" id="1597"/>
    <lineage>
        <taxon>Bacteria</taxon>
        <taxon>Bacillati</taxon>
        <taxon>Bacillota</taxon>
        <taxon>Bacilli</taxon>
        <taxon>Lactobacillales</taxon>
        <taxon>Lactobacillaceae</taxon>
        <taxon>Lacticaseibacillus</taxon>
    </lineage>
</organism>
<dbReference type="RefSeq" id="WP_123032068.1">
    <property type="nucleotide sequence ID" value="NZ_LKFS01000083.1"/>
</dbReference>
<dbReference type="GO" id="GO:0032259">
    <property type="term" value="P:methylation"/>
    <property type="evidence" value="ECO:0007669"/>
    <property type="project" value="UniProtKB-KW"/>
</dbReference>
<dbReference type="SUPFAM" id="SSF53335">
    <property type="entry name" value="S-adenosyl-L-methionine-dependent methyltransferases"/>
    <property type="match status" value="1"/>
</dbReference>
<reference evidence="4 5" key="1">
    <citation type="journal article" date="2018" name="Front. Microbiol.">
        <title>Conversion of Methionine to Cysteine in Lactobacillus paracasei Depends on the Highly Mobile cysK-ctl-cysE Gene Cluster.</title>
        <authorList>
            <person name="Wuthrich D."/>
            <person name="Irmler S."/>
            <person name="Berthoud H."/>
            <person name="Guggenbuhl B."/>
            <person name="Eugster E."/>
            <person name="Bruggmann R."/>
        </authorList>
    </citation>
    <scope>NUCLEOTIDE SEQUENCE [LARGE SCALE GENOMIC DNA]</scope>
    <source>
        <strain evidence="4 5">FAM18157</strain>
    </source>
</reference>
<dbReference type="EC" id="3.1.21.4" evidence="4"/>
<evidence type="ECO:0000313" key="4">
    <source>
        <dbReference type="EMBL" id="RND79968.1"/>
    </source>
</evidence>
<dbReference type="EMBL" id="LKFS01000083">
    <property type="protein sequence ID" value="RND79968.1"/>
    <property type="molecule type" value="Genomic_DNA"/>
</dbReference>
<dbReference type="Gene3D" id="3.40.50.150">
    <property type="entry name" value="Vaccinia Virus protein VP39"/>
    <property type="match status" value="1"/>
</dbReference>
<evidence type="ECO:0000256" key="1">
    <source>
        <dbReference type="ARBA" id="ARBA00022603"/>
    </source>
</evidence>
<keyword evidence="1" id="KW-0489">Methyltransferase</keyword>
<sequence>MKLDSVREELSKLRDKFEEQTNINIDAFSEEIVRAGYINKFFEIVGWDLADLHQVLQEKTLTGIVKERLDSIKSVNRRPDYELTDRGTRIFYFDAKNVGVDFQNDKDIAFQIRSYGWSAQLPYSIVSNFQLWGIYDTSFRPSKKDSSKFKVIYFTIDELISNLELYLPFFEKRSSGIIPDLSTIGISQNQKRERSIDAEFLQYVRRFRIELSEAIHLEDKNVPIGRISIQTQMIINQLIFIRFLEDSGIEPKGELKELYQNGEFWAEFCKLKKSKLDHDYDGAMFSDHSFNLNLPDHVFKRFIDEVYGDSPYRFDVIDPLLIAQIYELFLGEELILDSGKVKLRKKRTNPKGSVSTPYQLAQAIIRPYLTNIDSLAEIDHLRILDPNAGSGAFLLAAFEMIAKRKEEILDRKLLFIELKQILTPSLQFKCNTLTTRP</sequence>
<protein>
    <submittedName>
        <fullName evidence="4">Type IIS restriction enzyme Eco57I</fullName>
        <ecNumber evidence="4">3.1.21.4</ecNumber>
    </submittedName>
</protein>
<keyword evidence="4" id="KW-0378">Hydrolase</keyword>
<keyword evidence="3" id="KW-0949">S-adenosyl-L-methionine</keyword>
<keyword evidence="2" id="KW-0808">Transferase</keyword>
<dbReference type="GO" id="GO:0008168">
    <property type="term" value="F:methyltransferase activity"/>
    <property type="evidence" value="ECO:0007669"/>
    <property type="project" value="UniProtKB-KW"/>
</dbReference>
<gene>
    <name evidence="4" type="ORF">FAM18157_02227</name>
</gene>
<comment type="caution">
    <text evidence="4">The sequence shown here is derived from an EMBL/GenBank/DDBJ whole genome shotgun (WGS) entry which is preliminary data.</text>
</comment>
<name>A0A422M030_LACPA</name>
<evidence type="ECO:0000256" key="2">
    <source>
        <dbReference type="ARBA" id="ARBA00022679"/>
    </source>
</evidence>